<dbReference type="AlphaFoldDB" id="A0A914UM38"/>
<sequence length="287" mass="30851">MQEPLFEGVTLIEDGAECSGQSLVGCFVKKAAVRFTNVVVALFDNSKESFEQHLSSLPTSVTVLDFYREPLPSFADYEAALSRGGSLQKGVLFIESLTALQWVHGGGVDRTCSLLHHLAKSNAVVALLHGELLSPLEVKRLAYVADSYYKLSADNETAIASCLIRRGNGKLVSSTESFSVTPDFRLIVQERASGGKPRVEDFIPPKSTAAAAPVINVPFDMGLKLSANERLAKQSIKLPYTAAQSEEGLVGLNATGSKKMKAGGQIIYVPDVADDLDDSDPDDDLMI</sequence>
<accession>A0A914UM38</accession>
<evidence type="ECO:0000256" key="8">
    <source>
        <dbReference type="ARBA" id="ARBA00023242"/>
    </source>
</evidence>
<evidence type="ECO:0000256" key="3">
    <source>
        <dbReference type="ARBA" id="ARBA00005043"/>
    </source>
</evidence>
<dbReference type="Proteomes" id="UP000887566">
    <property type="component" value="Unplaced"/>
</dbReference>
<dbReference type="PANTHER" id="PTHR15641">
    <property type="entry name" value="ELONGATOR COMPLEX PROTEIN 5"/>
    <property type="match status" value="1"/>
</dbReference>
<evidence type="ECO:0000256" key="1">
    <source>
        <dbReference type="ARBA" id="ARBA00004123"/>
    </source>
</evidence>
<dbReference type="GO" id="GO:0005634">
    <property type="term" value="C:nucleus"/>
    <property type="evidence" value="ECO:0007669"/>
    <property type="project" value="UniProtKB-SubCell"/>
</dbReference>
<dbReference type="GO" id="GO:0033588">
    <property type="term" value="C:elongator holoenzyme complex"/>
    <property type="evidence" value="ECO:0007669"/>
    <property type="project" value="InterPro"/>
</dbReference>
<dbReference type="PANTHER" id="PTHR15641:SF1">
    <property type="entry name" value="ELONGATOR COMPLEX PROTEIN 5"/>
    <property type="match status" value="1"/>
</dbReference>
<dbReference type="InterPro" id="IPR019519">
    <property type="entry name" value="Elp5"/>
</dbReference>
<dbReference type="GO" id="GO:0005829">
    <property type="term" value="C:cytosol"/>
    <property type="evidence" value="ECO:0007669"/>
    <property type="project" value="TreeGrafter"/>
</dbReference>
<evidence type="ECO:0000256" key="5">
    <source>
        <dbReference type="ARBA" id="ARBA00020264"/>
    </source>
</evidence>
<name>A0A914UM38_9BILA</name>
<proteinExistence type="inferred from homology"/>
<keyword evidence="8" id="KW-0539">Nucleus</keyword>
<keyword evidence="7" id="KW-0819">tRNA processing</keyword>
<evidence type="ECO:0000313" key="10">
    <source>
        <dbReference type="WBParaSite" id="PSAMB.scaffold1088size36121.g10873.t1"/>
    </source>
</evidence>
<keyword evidence="9" id="KW-1185">Reference proteome</keyword>
<comment type="similarity">
    <text evidence="4">Belongs to the ELP5 family.</text>
</comment>
<dbReference type="Pfam" id="PF10483">
    <property type="entry name" value="Elong_Iki1"/>
    <property type="match status" value="1"/>
</dbReference>
<dbReference type="GO" id="GO:0000049">
    <property type="term" value="F:tRNA binding"/>
    <property type="evidence" value="ECO:0007669"/>
    <property type="project" value="TreeGrafter"/>
</dbReference>
<evidence type="ECO:0000256" key="2">
    <source>
        <dbReference type="ARBA" id="ARBA00004496"/>
    </source>
</evidence>
<organism evidence="9 10">
    <name type="scientific">Plectus sambesii</name>
    <dbReference type="NCBI Taxonomy" id="2011161"/>
    <lineage>
        <taxon>Eukaryota</taxon>
        <taxon>Metazoa</taxon>
        <taxon>Ecdysozoa</taxon>
        <taxon>Nematoda</taxon>
        <taxon>Chromadorea</taxon>
        <taxon>Plectida</taxon>
        <taxon>Plectina</taxon>
        <taxon>Plectoidea</taxon>
        <taxon>Plectidae</taxon>
        <taxon>Plectus</taxon>
    </lineage>
</organism>
<evidence type="ECO:0000256" key="4">
    <source>
        <dbReference type="ARBA" id="ARBA00009567"/>
    </source>
</evidence>
<evidence type="ECO:0000313" key="9">
    <source>
        <dbReference type="Proteomes" id="UP000887566"/>
    </source>
</evidence>
<keyword evidence="6" id="KW-0963">Cytoplasm</keyword>
<comment type="pathway">
    <text evidence="3">tRNA modification; 5-methoxycarbonylmethyl-2-thiouridine-tRNA biosynthesis.</text>
</comment>
<dbReference type="GO" id="GO:0002098">
    <property type="term" value="P:tRNA wobble uridine modification"/>
    <property type="evidence" value="ECO:0007669"/>
    <property type="project" value="InterPro"/>
</dbReference>
<dbReference type="WBParaSite" id="PSAMB.scaffold1088size36121.g10873.t1">
    <property type="protein sequence ID" value="PSAMB.scaffold1088size36121.g10873.t1"/>
    <property type="gene ID" value="PSAMB.scaffold1088size36121.g10873"/>
</dbReference>
<protein>
    <recommendedName>
        <fullName evidence="5">Elongator complex protein 5</fullName>
    </recommendedName>
</protein>
<evidence type="ECO:0000256" key="7">
    <source>
        <dbReference type="ARBA" id="ARBA00022694"/>
    </source>
</evidence>
<reference evidence="10" key="1">
    <citation type="submission" date="2022-11" db="UniProtKB">
        <authorList>
            <consortium name="WormBaseParasite"/>
        </authorList>
    </citation>
    <scope>IDENTIFICATION</scope>
</reference>
<evidence type="ECO:0000256" key="6">
    <source>
        <dbReference type="ARBA" id="ARBA00022490"/>
    </source>
</evidence>
<comment type="subcellular location">
    <subcellularLocation>
        <location evidence="2">Cytoplasm</location>
    </subcellularLocation>
    <subcellularLocation>
        <location evidence="1">Nucleus</location>
    </subcellularLocation>
</comment>